<dbReference type="Pfam" id="PF11617">
    <property type="entry name" value="Cu-binding_MopE"/>
    <property type="match status" value="2"/>
</dbReference>
<accession>A0A4U1J2L1</accession>
<keyword evidence="3" id="KW-1185">Reference proteome</keyword>
<sequence>MKERSTGVWCSPFVRTKRSWSALRREGGATEDRTFAGLRRRANACLPRPACGARGLRRPALAPLGRRLRLDTLAAVDLRVLRSSRAVAHSVEPVRGARARIERRVEHGRRHVVRVGVVHFIRLGGFAGRNRVLRVVPHRPHRALVVTPVHFALAASLVRDRLSRHGGHKQQRLRAREVLLARRRVVRILRPEQRRPAEKQHVRGQRKAVAERGDDRLQRGEGGAHVHVSWSWGERLLTDSAARSKFPAFLRPPHDPGILPILFMRVSTFALALAVPALLLACGARSDPTEFDLGSGGGGGAGGAGGGPPVCTVELCNGVDDDCDGVIDEESQNAGADCITDLPGICKDGTVVCTGGALACAPDQDPKPEICGNGIDEDCNGIIDDACAKGNGCSDDTREVFVDEQQFPHFAACSGGWSIPGLGSLPQCNHLAGDTSPNPSGDGCSAADLCSPGFHICKGSDDVASRSPGGCSGVGFPPNVFFATRQGSTGCGICTLGTDEDPDICNGCSCGGNCKTTELTANDLFGCGTLGEFHDNCGVLNVTSNNGCGALFWPWQCGNGDLCAEAHNVTKPGPEGGGVLCCAD</sequence>
<proteinExistence type="predicted"/>
<dbReference type="AlphaFoldDB" id="A0A4U1J2L1"/>
<dbReference type="OrthoDB" id="5502719at2"/>
<dbReference type="EMBL" id="SSMQ01000040">
    <property type="protein sequence ID" value="TKD01330.1"/>
    <property type="molecule type" value="Genomic_DNA"/>
</dbReference>
<gene>
    <name evidence="2" type="ORF">E8A74_31280</name>
</gene>
<organism evidence="2 3">
    <name type="scientific">Polyangium fumosum</name>
    <dbReference type="NCBI Taxonomy" id="889272"/>
    <lineage>
        <taxon>Bacteria</taxon>
        <taxon>Pseudomonadati</taxon>
        <taxon>Myxococcota</taxon>
        <taxon>Polyangia</taxon>
        <taxon>Polyangiales</taxon>
        <taxon>Polyangiaceae</taxon>
        <taxon>Polyangium</taxon>
    </lineage>
</organism>
<protein>
    <submittedName>
        <fullName evidence="2">Uncharacterized protein</fullName>
    </submittedName>
</protein>
<evidence type="ECO:0000256" key="1">
    <source>
        <dbReference type="SAM" id="MobiDB-lite"/>
    </source>
</evidence>
<evidence type="ECO:0000313" key="2">
    <source>
        <dbReference type="EMBL" id="TKD01330.1"/>
    </source>
</evidence>
<dbReference type="InterPro" id="IPR021655">
    <property type="entry name" value="Put_metal-bd"/>
</dbReference>
<feature type="region of interest" description="Disordered" evidence="1">
    <location>
        <begin position="193"/>
        <end position="220"/>
    </location>
</feature>
<feature type="compositionally biased region" description="Basic and acidic residues" evidence="1">
    <location>
        <begin position="208"/>
        <end position="220"/>
    </location>
</feature>
<name>A0A4U1J2L1_9BACT</name>
<reference evidence="2 3" key="1">
    <citation type="submission" date="2019-04" db="EMBL/GenBank/DDBJ databases">
        <authorList>
            <person name="Li Y."/>
            <person name="Wang J."/>
        </authorList>
    </citation>
    <scope>NUCLEOTIDE SEQUENCE [LARGE SCALE GENOMIC DNA]</scope>
    <source>
        <strain evidence="2 3">DSM 14668</strain>
    </source>
</reference>
<comment type="caution">
    <text evidence="2">The sequence shown here is derived from an EMBL/GenBank/DDBJ whole genome shotgun (WGS) entry which is preliminary data.</text>
</comment>
<evidence type="ECO:0000313" key="3">
    <source>
        <dbReference type="Proteomes" id="UP000309215"/>
    </source>
</evidence>
<dbReference type="Proteomes" id="UP000309215">
    <property type="component" value="Unassembled WGS sequence"/>
</dbReference>